<evidence type="ECO:0000259" key="1">
    <source>
        <dbReference type="PROSITE" id="PS51664"/>
    </source>
</evidence>
<sequence length="641" mass="73240">MEHTILLIGDGVIADGVLKQLSAKYKVICQPDFEAGIPNGTQFAIVVHDACRPCLYRMADEKFRQIGIPWLRGFVSFGEGIIGPFVDPANSGCSQCADMRRMINSPDSQQMRELEGEIDRDPWASRNSCRQMILLICKEIENVINHGHHNLENRLLFVNMKTLESSFHSFIPDPLCPICSCIPEDTPELALLKLQPNLKTSIDRFRVRDLAELKSVLKTEYLDQRTGIFNSKRYDAILPFADMIVNMPLWIGNEAVGGRSHSYEESELTAILEGLERYSGIEPRGKQTTIYDCYEHLETVALDPRKVGLHDEKQYQQADFPFKPFDPHLPMNWVWGYSFLQERPILIPETLAYYSLGRKNSFVYETSNGCALGSSLEEAIFHAILEVVERDSFLITWYAQLPLQQLDLKSCDDQELQFMLERIHAVAGYDLHVYNSTMEHGIPSIWAIAKNKKAHGLNLICTGGAHLNPIKAVKSACHELAGMMLKHDQKFTADRDQYLEMLSNPFLVQKMEQHSMLYGLPEAENRLQFLLNQKQPLQTFKDAFKLDQANLDLSEDLRNLLEWFHRLSLEVIVVDQTSPAIKRNGLYCVKVLIPGMLPMTFGHRLTRLTGLERVLTVPRKLGFTEEKMKPEQLNQHPHPFP</sequence>
<dbReference type="EMBL" id="JAQKAB010000017">
    <property type="protein sequence ID" value="MDA7028446.1"/>
    <property type="molecule type" value="Genomic_DNA"/>
</dbReference>
<gene>
    <name evidence="2" type="ORF">PJ311_18065</name>
</gene>
<proteinExistence type="predicted"/>
<comment type="caution">
    <text evidence="2">The sequence shown here is derived from an EMBL/GenBank/DDBJ whole genome shotgun (WGS) entry which is preliminary data.</text>
</comment>
<evidence type="ECO:0000313" key="2">
    <source>
        <dbReference type="EMBL" id="MDA7028446.1"/>
    </source>
</evidence>
<dbReference type="PROSITE" id="PS51664">
    <property type="entry name" value="YCAO"/>
    <property type="match status" value="1"/>
</dbReference>
<name>A0ABT4XAL8_9BACI</name>
<feature type="domain" description="YcaO" evidence="1">
    <location>
        <begin position="258"/>
        <end position="641"/>
    </location>
</feature>
<evidence type="ECO:0000313" key="3">
    <source>
        <dbReference type="Proteomes" id="UP001211894"/>
    </source>
</evidence>
<dbReference type="RefSeq" id="WP_271342263.1">
    <property type="nucleotide sequence ID" value="NZ_JAQKAB010000017.1"/>
</dbReference>
<dbReference type="NCBIfam" id="TIGR03604">
    <property type="entry name" value="TOMM_cyclo_SagD"/>
    <property type="match status" value="1"/>
</dbReference>
<dbReference type="InterPro" id="IPR022291">
    <property type="entry name" value="Bacteriocin_synth_cyclodeHase"/>
</dbReference>
<reference evidence="2 3" key="1">
    <citation type="submission" date="2023-01" db="EMBL/GenBank/DDBJ databases">
        <title>Bacillus changyiensis sp. nov., isolated from a coastal deposit.</title>
        <authorList>
            <person name="Xiao G."/>
            <person name="Lai Q."/>
            <person name="Hu Z."/>
            <person name="Shao Z."/>
        </authorList>
    </citation>
    <scope>NUCLEOTIDE SEQUENCE [LARGE SCALE GENOMIC DNA]</scope>
    <source>
        <strain evidence="2 3">CLL-7-23</strain>
    </source>
</reference>
<dbReference type="Proteomes" id="UP001211894">
    <property type="component" value="Unassembled WGS sequence"/>
</dbReference>
<dbReference type="InterPro" id="IPR027624">
    <property type="entry name" value="TOMM_cyclo_SagD"/>
</dbReference>
<dbReference type="Gene3D" id="3.30.40.250">
    <property type="match status" value="1"/>
</dbReference>
<accession>A0ABT4XAL8</accession>
<dbReference type="NCBIfam" id="TIGR03882">
    <property type="entry name" value="cyclo_dehyd_2"/>
    <property type="match status" value="1"/>
</dbReference>
<keyword evidence="3" id="KW-1185">Reference proteome</keyword>
<dbReference type="InterPro" id="IPR035985">
    <property type="entry name" value="Ubiquitin-activating_enz"/>
</dbReference>
<protein>
    <submittedName>
        <fullName evidence="2">TOMM leader peptide-binding protein</fullName>
    </submittedName>
</protein>
<dbReference type="Gene3D" id="3.30.1330.230">
    <property type="match status" value="1"/>
</dbReference>
<dbReference type="Gene3D" id="3.40.50.720">
    <property type="entry name" value="NAD(P)-binding Rossmann-like Domain"/>
    <property type="match status" value="1"/>
</dbReference>
<dbReference type="Pfam" id="PF02624">
    <property type="entry name" value="YcaO"/>
    <property type="match status" value="1"/>
</dbReference>
<dbReference type="Gene3D" id="3.30.160.660">
    <property type="match status" value="1"/>
</dbReference>
<dbReference type="InterPro" id="IPR003776">
    <property type="entry name" value="YcaO-like_dom"/>
</dbReference>
<dbReference type="PANTHER" id="PTHR37809:SF1">
    <property type="entry name" value="RIBOSOMAL PROTEIN S12 METHYLTHIOTRANSFERASE ACCESSORY FACTOR YCAO"/>
    <property type="match status" value="1"/>
</dbReference>
<dbReference type="PANTHER" id="PTHR37809">
    <property type="entry name" value="RIBOSOMAL PROTEIN S12 METHYLTHIOTRANSFERASE ACCESSORY FACTOR YCAO"/>
    <property type="match status" value="1"/>
</dbReference>
<dbReference type="SUPFAM" id="SSF69572">
    <property type="entry name" value="Activating enzymes of the ubiquitin-like proteins"/>
    <property type="match status" value="1"/>
</dbReference>
<organism evidence="2 3">
    <name type="scientific">Bacillus changyiensis</name>
    <dbReference type="NCBI Taxonomy" id="3004103"/>
    <lineage>
        <taxon>Bacteria</taxon>
        <taxon>Bacillati</taxon>
        <taxon>Bacillota</taxon>
        <taxon>Bacilli</taxon>
        <taxon>Bacillales</taxon>
        <taxon>Bacillaceae</taxon>
        <taxon>Bacillus</taxon>
    </lineage>
</organism>